<evidence type="ECO:0000313" key="12">
    <source>
        <dbReference type="EMBL" id="BAF13974.2"/>
    </source>
</evidence>
<dbReference type="Proteomes" id="UP000000763">
    <property type="component" value="Chromosome 4"/>
</dbReference>
<dbReference type="PANTHER" id="PTHR23155:SF961">
    <property type="entry name" value="DISEASE RELATED PROTEIN 2"/>
    <property type="match status" value="1"/>
</dbReference>
<accession>A0A5S6R7D9</accession>
<dbReference type="InterPro" id="IPR042197">
    <property type="entry name" value="Apaf_helical"/>
</dbReference>
<dbReference type="CDD" id="cd14798">
    <property type="entry name" value="RX-CC_like"/>
    <property type="match status" value="1"/>
</dbReference>
<dbReference type="GO" id="GO:0002758">
    <property type="term" value="P:innate immune response-activating signaling pathway"/>
    <property type="evidence" value="ECO:0007669"/>
    <property type="project" value="UniProtKB-ARBA"/>
</dbReference>
<dbReference type="Gene3D" id="3.40.50.300">
    <property type="entry name" value="P-loop containing nucleotide triphosphate hydrolases"/>
    <property type="match status" value="1"/>
</dbReference>
<feature type="coiled-coil region" evidence="7">
    <location>
        <begin position="181"/>
        <end position="208"/>
    </location>
</feature>
<dbReference type="Pfam" id="PF23598">
    <property type="entry name" value="LRR_14"/>
    <property type="match status" value="1"/>
</dbReference>
<evidence type="ECO:0000256" key="1">
    <source>
        <dbReference type="ARBA" id="ARBA00008894"/>
    </source>
</evidence>
<evidence type="ECO:0000256" key="7">
    <source>
        <dbReference type="SAM" id="Coils"/>
    </source>
</evidence>
<dbReference type="Gene3D" id="3.80.10.10">
    <property type="entry name" value="Ribonuclease Inhibitor"/>
    <property type="match status" value="1"/>
</dbReference>
<evidence type="ECO:0000256" key="3">
    <source>
        <dbReference type="ARBA" id="ARBA00022737"/>
    </source>
</evidence>
<evidence type="ECO:0000259" key="10">
    <source>
        <dbReference type="Pfam" id="PF23559"/>
    </source>
</evidence>
<dbReference type="GO" id="GO:0042742">
    <property type="term" value="P:defense response to bacterium"/>
    <property type="evidence" value="ECO:0007669"/>
    <property type="project" value="UniProtKB-ARBA"/>
</dbReference>
<name>A0A5S6R7D9_ORYSJ</name>
<dbReference type="EMBL" id="AP008210">
    <property type="protein sequence ID" value="BAF13974.2"/>
    <property type="molecule type" value="Genomic_DNA"/>
</dbReference>
<dbReference type="FunFam" id="1.10.10.10:FF:000322">
    <property type="entry name" value="Probable disease resistance protein At1g63360"/>
    <property type="match status" value="1"/>
</dbReference>
<keyword evidence="4" id="KW-0547">Nucleotide-binding</keyword>
<organism evidence="12 13">
    <name type="scientific">Oryza sativa subsp. japonica</name>
    <name type="common">Rice</name>
    <dbReference type="NCBI Taxonomy" id="39947"/>
    <lineage>
        <taxon>Eukaryota</taxon>
        <taxon>Viridiplantae</taxon>
        <taxon>Streptophyta</taxon>
        <taxon>Embryophyta</taxon>
        <taxon>Tracheophyta</taxon>
        <taxon>Spermatophyta</taxon>
        <taxon>Magnoliopsida</taxon>
        <taxon>Liliopsida</taxon>
        <taxon>Poales</taxon>
        <taxon>Poaceae</taxon>
        <taxon>BOP clade</taxon>
        <taxon>Oryzoideae</taxon>
        <taxon>Oryzeae</taxon>
        <taxon>Oryzinae</taxon>
        <taxon>Oryza</taxon>
        <taxon>Oryza sativa</taxon>
    </lineage>
</organism>
<evidence type="ECO:0000259" key="8">
    <source>
        <dbReference type="Pfam" id="PF00931"/>
    </source>
</evidence>
<dbReference type="AlphaFoldDB" id="A0A5S6R7D9"/>
<dbReference type="InterPro" id="IPR044974">
    <property type="entry name" value="Disease_R_plants"/>
</dbReference>
<dbReference type="Gene3D" id="1.10.10.10">
    <property type="entry name" value="Winged helix-like DNA-binding domain superfamily/Winged helix DNA-binding domain"/>
    <property type="match status" value="1"/>
</dbReference>
<keyword evidence="5" id="KW-0611">Plant defense</keyword>
<keyword evidence="6 7" id="KW-0175">Coiled coil</keyword>
<feature type="domain" description="Disease resistance R13L4/SHOC-2-like LRR" evidence="11">
    <location>
        <begin position="657"/>
        <end position="927"/>
    </location>
</feature>
<evidence type="ECO:0000256" key="2">
    <source>
        <dbReference type="ARBA" id="ARBA00022614"/>
    </source>
</evidence>
<comment type="similarity">
    <text evidence="1">Belongs to the disease resistance NB-LRR family.</text>
</comment>
<dbReference type="Gene3D" id="1.10.8.430">
    <property type="entry name" value="Helical domain of apoptotic protease-activating factors"/>
    <property type="match status" value="1"/>
</dbReference>
<dbReference type="KEGG" id="dosa:Os04g0118800"/>
<evidence type="ECO:0000313" key="13">
    <source>
        <dbReference type="Proteomes" id="UP000000763"/>
    </source>
</evidence>
<evidence type="ECO:0000256" key="4">
    <source>
        <dbReference type="ARBA" id="ARBA00022741"/>
    </source>
</evidence>
<feature type="domain" description="NB-ARC" evidence="8">
    <location>
        <begin position="246"/>
        <end position="412"/>
    </location>
</feature>
<keyword evidence="3" id="KW-0677">Repeat</keyword>
<feature type="domain" description="Disease resistance protein winged helix" evidence="10">
    <location>
        <begin position="503"/>
        <end position="574"/>
    </location>
</feature>
<reference evidence="13" key="2">
    <citation type="journal article" date="2008" name="Nucleic Acids Res.">
        <title>The rice annotation project database (RAP-DB): 2008 update.</title>
        <authorList>
            <consortium name="The rice annotation project (RAP)"/>
        </authorList>
    </citation>
    <scope>GENOME REANNOTATION</scope>
    <source>
        <strain evidence="13">cv. Nipponbare</strain>
    </source>
</reference>
<proteinExistence type="inferred from homology"/>
<dbReference type="PANTHER" id="PTHR23155">
    <property type="entry name" value="DISEASE RESISTANCE PROTEIN RP"/>
    <property type="match status" value="1"/>
</dbReference>
<dbReference type="Pfam" id="PF18052">
    <property type="entry name" value="Rx_N"/>
    <property type="match status" value="1"/>
</dbReference>
<dbReference type="FunFam" id="3.40.50.300:FF:001091">
    <property type="entry name" value="Probable disease resistance protein At1g61300"/>
    <property type="match status" value="1"/>
</dbReference>
<dbReference type="SUPFAM" id="SSF52540">
    <property type="entry name" value="P-loop containing nucleoside triphosphate hydrolases"/>
    <property type="match status" value="1"/>
</dbReference>
<dbReference type="Gene3D" id="1.20.5.4130">
    <property type="match status" value="1"/>
</dbReference>
<keyword evidence="2" id="KW-0433">Leucine-rich repeat</keyword>
<dbReference type="GO" id="GO:0009626">
    <property type="term" value="P:plant-type hypersensitive response"/>
    <property type="evidence" value="ECO:0007669"/>
    <property type="project" value="UniProtKB-ARBA"/>
</dbReference>
<evidence type="ECO:0000256" key="5">
    <source>
        <dbReference type="ARBA" id="ARBA00022821"/>
    </source>
</evidence>
<dbReference type="InterPro" id="IPR027417">
    <property type="entry name" value="P-loop_NTPase"/>
</dbReference>
<dbReference type="GO" id="GO:0043531">
    <property type="term" value="F:ADP binding"/>
    <property type="evidence" value="ECO:0007669"/>
    <property type="project" value="InterPro"/>
</dbReference>
<evidence type="ECO:0000256" key="6">
    <source>
        <dbReference type="ARBA" id="ARBA00023054"/>
    </source>
</evidence>
<evidence type="ECO:0000259" key="11">
    <source>
        <dbReference type="Pfam" id="PF23598"/>
    </source>
</evidence>
<dbReference type="InterPro" id="IPR055414">
    <property type="entry name" value="LRR_R13L4/SHOC2-like"/>
</dbReference>
<dbReference type="SUPFAM" id="SSF52058">
    <property type="entry name" value="L domain-like"/>
    <property type="match status" value="1"/>
</dbReference>
<dbReference type="Pfam" id="PF00931">
    <property type="entry name" value="NB-ARC"/>
    <property type="match status" value="1"/>
</dbReference>
<dbReference type="InterPro" id="IPR036388">
    <property type="entry name" value="WH-like_DNA-bd_sf"/>
</dbReference>
<sequence>MDEDGNVGIGGKYTDGLISHSLRVSKQRSCVHKYAAGANVSLQCRSSKQEHMSTTEVRFEDWMAEAVVFGILCKIGSILSSHLTQAFVAHLGKEVSVFIEIESSIKQIRSEFRLMQAFLQDGQEKESHSRLAETFLHEVQQVSFEVEDILDEFVYLFGQKQTASLKSLRNFFPKSKSMMHWQRLAAELKEAQNRLQNLRNLKVQYNIDLSEESPSSIRYEDSQVHTIQHIKHNNKIVGFANERDCLQELLMTNEKSCSIISIWGMGGSGKTTLVKTVFERKAIKNRFDCLIWVTVSQTYDITEIMRKIIQCALKETCPADLESMCSEGVALKLQGTLQGRTYMMILDDVWDTNVWFNLEPFLDLNSRGSKVVITTRINDVASLADDKNRLQLRGLNEAESWDLFCMWAFRHTEDQTCPLRLERVARQIVGRCEGLPLAITAVGNLLSFKRLDSFEWDKFYNQLNWELHNRLDNQGLNMVTRLLGLSYRHLPAHLKNCFLLSSIFPEDYMIHGKWLSRLLIAEGLVEPRKNMTLEEIATEYIEKLVDRCLLQVVRRDKLGRIWQLQMHDIVRELAISISEKEGFCMIYTSKEAHTSVVGCEPRRLSVHENYDRVQQIINAQRIRSFYPYQLDSDYSVMSNVQWVSTSARYLKGGFFPKQLPESIDRLQNLRTLDIYLTEIGKLPSGVTRLRLLRHLIAGKAEATYFGLADVYSGVQMPNGTWQSLDINVFTGISASNKLVEQLAKLTQLRSLKLSDVKSTHYAKLFVSISKMRLLQSLLIETANRDECVSLEALNPAPHHLELLFMKGKLHESVIGCHLFEVNRLSLRELNLQNSRLSIDPLPSLSNFCNLTLLGLFNTYSGESLLFQAGWFPKLQTLTLAELQNVNSIVIQEYSMANLYNLALICLKNLEYLPQGMEFLKSVEEFNLVGMHHKFMEDVQAGSSYEKVKHIPVVDYFDQSKGRWDRLSRVYGKGNP</sequence>
<evidence type="ECO:0000259" key="9">
    <source>
        <dbReference type="Pfam" id="PF18052"/>
    </source>
</evidence>
<protein>
    <submittedName>
        <fullName evidence="12">Os04g0118800 protein</fullName>
    </submittedName>
</protein>
<reference evidence="12 13" key="1">
    <citation type="journal article" date="2005" name="Nature">
        <title>The map-based sequence of the rice genome.</title>
        <authorList>
            <consortium name="International rice genome sequencing project (IRGSP)"/>
            <person name="Matsumoto T."/>
            <person name="Wu J."/>
            <person name="Kanamori H."/>
            <person name="Katayose Y."/>
            <person name="Fujisawa M."/>
            <person name="Namiki N."/>
            <person name="Mizuno H."/>
            <person name="Yamamoto K."/>
            <person name="Antonio B.A."/>
            <person name="Baba T."/>
            <person name="Sakata K."/>
            <person name="Nagamura Y."/>
            <person name="Aoki H."/>
            <person name="Arikawa K."/>
            <person name="Arita K."/>
            <person name="Bito T."/>
            <person name="Chiden Y."/>
            <person name="Fujitsuka N."/>
            <person name="Fukunaka R."/>
            <person name="Hamada M."/>
            <person name="Harada C."/>
            <person name="Hayashi A."/>
            <person name="Hijishita S."/>
            <person name="Honda M."/>
            <person name="Hosokawa S."/>
            <person name="Ichikawa Y."/>
            <person name="Idonuma A."/>
            <person name="Iijima M."/>
            <person name="Ikeda M."/>
            <person name="Ikeno M."/>
            <person name="Ito K."/>
            <person name="Ito S."/>
            <person name="Ito T."/>
            <person name="Ito Y."/>
            <person name="Ito Y."/>
            <person name="Iwabuchi A."/>
            <person name="Kamiya K."/>
            <person name="Karasawa W."/>
            <person name="Kurita K."/>
            <person name="Katagiri S."/>
            <person name="Kikuta A."/>
            <person name="Kobayashi H."/>
            <person name="Kobayashi N."/>
            <person name="Machita K."/>
            <person name="Maehara T."/>
            <person name="Masukawa M."/>
            <person name="Mizubayashi T."/>
            <person name="Mukai Y."/>
            <person name="Nagasaki H."/>
            <person name="Nagata Y."/>
            <person name="Naito S."/>
            <person name="Nakashima M."/>
            <person name="Nakama Y."/>
            <person name="Nakamichi Y."/>
            <person name="Nakamura M."/>
            <person name="Meguro A."/>
            <person name="Negishi M."/>
            <person name="Ohta I."/>
            <person name="Ohta T."/>
            <person name="Okamoto M."/>
            <person name="Ono N."/>
            <person name="Saji S."/>
            <person name="Sakaguchi M."/>
            <person name="Sakai K."/>
            <person name="Shibata M."/>
            <person name="Shimokawa T."/>
            <person name="Song J."/>
            <person name="Takazaki Y."/>
            <person name="Terasawa K."/>
            <person name="Tsugane M."/>
            <person name="Tsuji K."/>
            <person name="Ueda S."/>
            <person name="Waki K."/>
            <person name="Yamagata H."/>
            <person name="Yamamoto M."/>
            <person name="Yamamoto S."/>
            <person name="Yamane H."/>
            <person name="Yoshiki S."/>
            <person name="Yoshihara R."/>
            <person name="Yukawa K."/>
            <person name="Zhong H."/>
            <person name="Yano M."/>
            <person name="Yuan Q."/>
            <person name="Ouyang S."/>
            <person name="Liu J."/>
            <person name="Jones K.M."/>
            <person name="Gansberger K."/>
            <person name="Moffat K."/>
            <person name="Hill J."/>
            <person name="Bera J."/>
            <person name="Fadrosh D."/>
            <person name="Jin S."/>
            <person name="Johri S."/>
            <person name="Kim M."/>
            <person name="Overton L."/>
            <person name="Reardon M."/>
            <person name="Tsitrin T."/>
            <person name="Vuong H."/>
            <person name="Weaver B."/>
            <person name="Ciecko A."/>
            <person name="Tallon L."/>
            <person name="Jackson J."/>
            <person name="Pai G."/>
            <person name="Aken S.V."/>
            <person name="Utterback T."/>
            <person name="Reidmuller S."/>
            <person name="Feldblyum T."/>
            <person name="Hsiao J."/>
            <person name="Zismann V."/>
            <person name="Iobst S."/>
            <person name="de Vazeille A.R."/>
            <person name="Buell C.R."/>
            <person name="Ying K."/>
            <person name="Li Y."/>
            <person name="Lu T."/>
            <person name="Huang Y."/>
            <person name="Zhao Q."/>
            <person name="Feng Q."/>
            <person name="Zhang L."/>
            <person name="Zhu J."/>
            <person name="Weng Q."/>
            <person name="Mu J."/>
            <person name="Lu Y."/>
            <person name="Fan D."/>
            <person name="Liu Y."/>
            <person name="Guan J."/>
            <person name="Zhang Y."/>
            <person name="Yu S."/>
            <person name="Liu X."/>
            <person name="Zhang Y."/>
            <person name="Hong G."/>
            <person name="Han B."/>
            <person name="Choisne N."/>
            <person name="Demange N."/>
            <person name="Orjeda G."/>
            <person name="Samain S."/>
            <person name="Cattolico L."/>
            <person name="Pelletier E."/>
            <person name="Couloux A."/>
            <person name="Segurens B."/>
            <person name="Wincker P."/>
            <person name="D'Hont A."/>
            <person name="Scarpelli C."/>
            <person name="Weissenbach J."/>
            <person name="Salanoubat M."/>
            <person name="Quetier F."/>
            <person name="Yu Y."/>
            <person name="Kim H.R."/>
            <person name="Rambo T."/>
            <person name="Currie J."/>
            <person name="Collura K."/>
            <person name="Luo M."/>
            <person name="Yang T."/>
            <person name="Ammiraju J.S.S."/>
            <person name="Engler F."/>
            <person name="Soderlund C."/>
            <person name="Wing R.A."/>
            <person name="Palmer L.E."/>
            <person name="de la Bastide M."/>
            <person name="Spiegel L."/>
            <person name="Nascimento L."/>
            <person name="Zutavern T."/>
            <person name="O'Shaughnessy A."/>
            <person name="Dike S."/>
            <person name="Dedhia N."/>
            <person name="Preston R."/>
            <person name="Balija V."/>
            <person name="McCombie W.R."/>
            <person name="Chow T."/>
            <person name="Chen H."/>
            <person name="Chung M."/>
            <person name="Chen C."/>
            <person name="Shaw J."/>
            <person name="Wu H."/>
            <person name="Hsiao K."/>
            <person name="Chao Y."/>
            <person name="Chu M."/>
            <person name="Cheng C."/>
            <person name="Hour A."/>
            <person name="Lee P."/>
            <person name="Lin S."/>
            <person name="Lin Y."/>
            <person name="Liou J."/>
            <person name="Liu S."/>
            <person name="Hsing Y."/>
            <person name="Raghuvanshi S."/>
            <person name="Mohanty A."/>
            <person name="Bharti A.K."/>
            <person name="Gaur A."/>
            <person name="Gupta V."/>
            <person name="Kumar D."/>
            <person name="Ravi V."/>
            <person name="Vij S."/>
            <person name="Kapur A."/>
            <person name="Khurana P."/>
            <person name="Khurana P."/>
            <person name="Khurana J.P."/>
            <person name="Tyagi A.K."/>
            <person name="Gaikwad K."/>
            <person name="Singh A."/>
            <person name="Dalal V."/>
            <person name="Srivastava S."/>
            <person name="Dixit A."/>
            <person name="Pal A.K."/>
            <person name="Ghazi I.A."/>
            <person name="Yadav M."/>
            <person name="Pandit A."/>
            <person name="Bhargava A."/>
            <person name="Sureshbabu K."/>
            <person name="Batra K."/>
            <person name="Sharma T.R."/>
            <person name="Mohapatra T."/>
            <person name="Singh N.K."/>
            <person name="Messing J."/>
            <person name="Nelson A.B."/>
            <person name="Fuks G."/>
            <person name="Kavchok S."/>
            <person name="Keizer G."/>
            <person name="Linton E."/>
            <person name="Llaca V."/>
            <person name="Song R."/>
            <person name="Tanyolac B."/>
            <person name="Young S."/>
            <person name="Ho-Il K."/>
            <person name="Hahn J.H."/>
            <person name="Sangsakoo G."/>
            <person name="Vanavichit A."/>
            <person name="de Mattos Luiz.A.T."/>
            <person name="Zimmer P.D."/>
            <person name="Malone G."/>
            <person name="Dellagostin O."/>
            <person name="de Oliveira A.C."/>
            <person name="Bevan M."/>
            <person name="Bancroft I."/>
            <person name="Minx P."/>
            <person name="Cordum H."/>
            <person name="Wilson R."/>
            <person name="Cheng Z."/>
            <person name="Jin W."/>
            <person name="Jiang J."/>
            <person name="Leong S.A."/>
            <person name="Iwama H."/>
            <person name="Gojobori T."/>
            <person name="Itoh T."/>
            <person name="Niimura Y."/>
            <person name="Fujii Y."/>
            <person name="Habara T."/>
            <person name="Sakai H."/>
            <person name="Sato Y."/>
            <person name="Wilson G."/>
            <person name="Kumar K."/>
            <person name="McCouch S."/>
            <person name="Juretic N."/>
            <person name="Hoen D."/>
            <person name="Wright S."/>
            <person name="Bruskiewich R."/>
            <person name="Bureau T."/>
            <person name="Miyao A."/>
            <person name="Hirochika H."/>
            <person name="Nishikawa T."/>
            <person name="Kadowaki K."/>
            <person name="Sugiura M."/>
            <person name="Burr B."/>
            <person name="Sasaki T."/>
        </authorList>
    </citation>
    <scope>NUCLEOTIDE SEQUENCE [LARGE SCALE GENOMIC DNA]</scope>
    <source>
        <strain evidence="13">cv. Nipponbare</strain>
    </source>
</reference>
<feature type="domain" description="Disease resistance N-terminal" evidence="9">
    <location>
        <begin position="84"/>
        <end position="166"/>
    </location>
</feature>
<dbReference type="InterPro" id="IPR038005">
    <property type="entry name" value="RX-like_CC"/>
</dbReference>
<dbReference type="InterPro" id="IPR032675">
    <property type="entry name" value="LRR_dom_sf"/>
</dbReference>
<dbReference type="OMA" id="DVKSTHY"/>
<gene>
    <name evidence="12" type="ordered locus">Os04g0118800</name>
</gene>
<dbReference type="InterPro" id="IPR041118">
    <property type="entry name" value="Rx_N"/>
</dbReference>
<dbReference type="Pfam" id="PF23559">
    <property type="entry name" value="WHD_DRP"/>
    <property type="match status" value="1"/>
</dbReference>
<dbReference type="Gramene" id="Os04t0118800-00">
    <property type="protein sequence ID" value="Os04t0118800-00"/>
    <property type="gene ID" value="Os04g0118800"/>
</dbReference>
<dbReference type="InterPro" id="IPR002182">
    <property type="entry name" value="NB-ARC"/>
</dbReference>
<dbReference type="PRINTS" id="PR00364">
    <property type="entry name" value="DISEASERSIST"/>
</dbReference>
<dbReference type="InterPro" id="IPR058922">
    <property type="entry name" value="WHD_DRP"/>
</dbReference>
<dbReference type="SMR" id="A0A5S6R7D9"/>